<gene>
    <name evidence="2" type="ORF">Q8P09_09505</name>
</gene>
<accession>A0ABT9HJ29</accession>
<keyword evidence="1" id="KW-0472">Membrane</keyword>
<dbReference type="RefSeq" id="WP_193030555.1">
    <property type="nucleotide sequence ID" value="NZ_CAJGZG010000007.1"/>
</dbReference>
<organism evidence="2 3">
    <name type="scientific">Psychrobacter faecalis</name>
    <dbReference type="NCBI Taxonomy" id="180588"/>
    <lineage>
        <taxon>Bacteria</taxon>
        <taxon>Pseudomonadati</taxon>
        <taxon>Pseudomonadota</taxon>
        <taxon>Gammaproteobacteria</taxon>
        <taxon>Moraxellales</taxon>
        <taxon>Moraxellaceae</taxon>
        <taxon>Psychrobacter</taxon>
    </lineage>
</organism>
<reference evidence="2 3" key="1">
    <citation type="submission" date="2023-08" db="EMBL/GenBank/DDBJ databases">
        <authorList>
            <person name="Kumar R."/>
        </authorList>
    </citation>
    <scope>NUCLEOTIDE SEQUENCE [LARGE SCALE GENOMIC DNA]</scope>
    <source>
        <strain evidence="2 3">LUR13</strain>
    </source>
</reference>
<keyword evidence="3" id="KW-1185">Reference proteome</keyword>
<dbReference type="Proteomes" id="UP001228171">
    <property type="component" value="Unassembled WGS sequence"/>
</dbReference>
<dbReference type="GeneID" id="84652554"/>
<feature type="transmembrane region" description="Helical" evidence="1">
    <location>
        <begin position="6"/>
        <end position="23"/>
    </location>
</feature>
<evidence type="ECO:0000313" key="2">
    <source>
        <dbReference type="EMBL" id="MDP4545310.1"/>
    </source>
</evidence>
<dbReference type="EMBL" id="JAVAJI010000015">
    <property type="protein sequence ID" value="MDP4545310.1"/>
    <property type="molecule type" value="Genomic_DNA"/>
</dbReference>
<sequence>MQIKHLIIFALAGIVILAGFNMISGSQREKNREALAASSVAEQTDINVAESNTSDIASQPLGQQPKAILDKASTQIEQAEQVSQQRREQIANTQ</sequence>
<keyword evidence="1" id="KW-1133">Transmembrane helix</keyword>
<evidence type="ECO:0000313" key="3">
    <source>
        <dbReference type="Proteomes" id="UP001228171"/>
    </source>
</evidence>
<keyword evidence="1" id="KW-0812">Transmembrane</keyword>
<evidence type="ECO:0000256" key="1">
    <source>
        <dbReference type="SAM" id="Phobius"/>
    </source>
</evidence>
<comment type="caution">
    <text evidence="2">The sequence shown here is derived from an EMBL/GenBank/DDBJ whole genome shotgun (WGS) entry which is preliminary data.</text>
</comment>
<name>A0ABT9HJ29_9GAMM</name>
<protein>
    <submittedName>
        <fullName evidence="2">Uncharacterized protein</fullName>
    </submittedName>
</protein>
<proteinExistence type="predicted"/>